<evidence type="ECO:0000313" key="2">
    <source>
        <dbReference type="Proteomes" id="UP000235584"/>
    </source>
</evidence>
<organism evidence="1 2">
    <name type="scientific">Bacteriovorax stolpii</name>
    <name type="common">Bdellovibrio stolpii</name>
    <dbReference type="NCBI Taxonomy" id="960"/>
    <lineage>
        <taxon>Bacteria</taxon>
        <taxon>Pseudomonadati</taxon>
        <taxon>Bdellovibrionota</taxon>
        <taxon>Bacteriovoracia</taxon>
        <taxon>Bacteriovoracales</taxon>
        <taxon>Bacteriovoracaceae</taxon>
        <taxon>Bacteriovorax</taxon>
    </lineage>
</organism>
<sequence length="291" mass="32771">MKQVFVLFLALFALASTAAELKPYRVYLKPGTILTRLSDKKSFAIEKGIYANVLETNPSKRDHFLVYDKNGKAIYDTLADGVVEIEKDVQVLPNVDAEISYPPPSQLKANNKYAFFDTQFNLHLDRLGMSPLNSIYNQELTSAVGNRWEIRTLYVSTLPVNFGLGINYQTATWENDIDEVKLSILSFGPQIQRYIYQGETTALSLHLGGEFAPLYTTTSGTSKEKYQAILFDLGLEALWDSGYGKWTLGTHFRRHDLTLTSTTRPGSNPVPEELVINSIGAMVGYKYEWDL</sequence>
<proteinExistence type="predicted"/>
<protein>
    <submittedName>
        <fullName evidence="1">Uncharacterized protein</fullName>
    </submittedName>
</protein>
<name>A0A2K9NMY8_BACTC</name>
<evidence type="ECO:0000313" key="1">
    <source>
        <dbReference type="EMBL" id="AUN96870.1"/>
    </source>
</evidence>
<dbReference type="RefSeq" id="WP_102242165.1">
    <property type="nucleotide sequence ID" value="NZ_CP025704.1"/>
</dbReference>
<dbReference type="AlphaFoldDB" id="A0A2K9NMY8"/>
<dbReference type="Proteomes" id="UP000235584">
    <property type="component" value="Chromosome"/>
</dbReference>
<gene>
    <name evidence="1" type="ORF">C0V70_01860</name>
</gene>
<dbReference type="EMBL" id="CP025704">
    <property type="protein sequence ID" value="AUN96870.1"/>
    <property type="molecule type" value="Genomic_DNA"/>
</dbReference>
<accession>A0A2K9NMY8</accession>
<reference evidence="1 2" key="1">
    <citation type="submission" date="2018-01" db="EMBL/GenBank/DDBJ databases">
        <title>Complete genome sequence of Bacteriovorax stolpii DSM12778.</title>
        <authorList>
            <person name="Tang B."/>
            <person name="Chang J."/>
        </authorList>
    </citation>
    <scope>NUCLEOTIDE SEQUENCE [LARGE SCALE GENOMIC DNA]</scope>
    <source>
        <strain evidence="1 2">DSM 12778</strain>
    </source>
</reference>
<keyword evidence="2" id="KW-1185">Reference proteome</keyword>
<dbReference type="KEGG" id="bsto:C0V70_01860"/>